<dbReference type="InParanoid" id="A0A165EWP5"/>
<dbReference type="EMBL" id="KV423990">
    <property type="protein sequence ID" value="KZT55677.1"/>
    <property type="molecule type" value="Genomic_DNA"/>
</dbReference>
<evidence type="ECO:0000313" key="2">
    <source>
        <dbReference type="Proteomes" id="UP000076842"/>
    </source>
</evidence>
<proteinExistence type="predicted"/>
<gene>
    <name evidence="1" type="ORF">CALCODRAFT_341927</name>
</gene>
<organism evidence="1 2">
    <name type="scientific">Calocera cornea HHB12733</name>
    <dbReference type="NCBI Taxonomy" id="1353952"/>
    <lineage>
        <taxon>Eukaryota</taxon>
        <taxon>Fungi</taxon>
        <taxon>Dikarya</taxon>
        <taxon>Basidiomycota</taxon>
        <taxon>Agaricomycotina</taxon>
        <taxon>Dacrymycetes</taxon>
        <taxon>Dacrymycetales</taxon>
        <taxon>Dacrymycetaceae</taxon>
        <taxon>Calocera</taxon>
    </lineage>
</organism>
<keyword evidence="2" id="KW-1185">Reference proteome</keyword>
<sequence length="83" mass="9517">MLQVSSIAPSMCALRWTQARPRRADAGMTRWRFFPKRFTAHQWATFLSKDADFHQKRVIHRASGNASSDRREVICALALATRA</sequence>
<reference evidence="1 2" key="1">
    <citation type="journal article" date="2016" name="Mol. Biol. Evol.">
        <title>Comparative Genomics of Early-Diverging Mushroom-Forming Fungi Provides Insights into the Origins of Lignocellulose Decay Capabilities.</title>
        <authorList>
            <person name="Nagy L.G."/>
            <person name="Riley R."/>
            <person name="Tritt A."/>
            <person name="Adam C."/>
            <person name="Daum C."/>
            <person name="Floudas D."/>
            <person name="Sun H."/>
            <person name="Yadav J.S."/>
            <person name="Pangilinan J."/>
            <person name="Larsson K.H."/>
            <person name="Matsuura K."/>
            <person name="Barry K."/>
            <person name="Labutti K."/>
            <person name="Kuo R."/>
            <person name="Ohm R.A."/>
            <person name="Bhattacharya S.S."/>
            <person name="Shirouzu T."/>
            <person name="Yoshinaga Y."/>
            <person name="Martin F.M."/>
            <person name="Grigoriev I.V."/>
            <person name="Hibbett D.S."/>
        </authorList>
    </citation>
    <scope>NUCLEOTIDE SEQUENCE [LARGE SCALE GENOMIC DNA]</scope>
    <source>
        <strain evidence="1 2">HHB12733</strain>
    </source>
</reference>
<dbReference type="Proteomes" id="UP000076842">
    <property type="component" value="Unassembled WGS sequence"/>
</dbReference>
<name>A0A165EWP5_9BASI</name>
<evidence type="ECO:0000313" key="1">
    <source>
        <dbReference type="EMBL" id="KZT55677.1"/>
    </source>
</evidence>
<accession>A0A165EWP5</accession>
<dbReference type="AlphaFoldDB" id="A0A165EWP5"/>
<protein>
    <submittedName>
        <fullName evidence="1">Uncharacterized protein</fullName>
    </submittedName>
</protein>